<evidence type="ECO:0000256" key="3">
    <source>
        <dbReference type="SAM" id="MobiDB-lite"/>
    </source>
</evidence>
<dbReference type="PROSITE" id="PS51257">
    <property type="entry name" value="PROKAR_LIPOPROTEIN"/>
    <property type="match status" value="1"/>
</dbReference>
<dbReference type="NCBIfam" id="TIGR02775">
    <property type="entry name" value="TrbG_Ti"/>
    <property type="match status" value="1"/>
</dbReference>
<dbReference type="OrthoDB" id="9815808at2"/>
<dbReference type="RefSeq" id="WP_149763648.1">
    <property type="nucleotide sequence ID" value="NZ_BSPE01000057.1"/>
</dbReference>
<reference evidence="5 6" key="1">
    <citation type="submission" date="2016-10" db="EMBL/GenBank/DDBJ databases">
        <authorList>
            <person name="Varghese N."/>
            <person name="Submissions S."/>
        </authorList>
    </citation>
    <scope>NUCLEOTIDE SEQUENCE [LARGE SCALE GENOMIC DNA]</scope>
    <source>
        <strain evidence="5 6">DSM 21822</strain>
    </source>
</reference>
<evidence type="ECO:0000256" key="2">
    <source>
        <dbReference type="ARBA" id="ARBA00022729"/>
    </source>
</evidence>
<dbReference type="InterPro" id="IPR038161">
    <property type="entry name" value="VirB9/CagX/TrbG_C_sf"/>
</dbReference>
<dbReference type="EMBL" id="FOSL01000031">
    <property type="protein sequence ID" value="SFL09624.1"/>
    <property type="molecule type" value="Genomic_DNA"/>
</dbReference>
<evidence type="ECO:0000256" key="4">
    <source>
        <dbReference type="SAM" id="SignalP"/>
    </source>
</evidence>
<gene>
    <name evidence="5" type="ORF">SAMN04488498_13110</name>
</gene>
<dbReference type="InterPro" id="IPR010258">
    <property type="entry name" value="Conjugal_tfr_TrbG/VirB9/CagX"/>
</dbReference>
<feature type="compositionally biased region" description="Pro residues" evidence="3">
    <location>
        <begin position="58"/>
        <end position="69"/>
    </location>
</feature>
<dbReference type="Pfam" id="PF03524">
    <property type="entry name" value="CagX"/>
    <property type="match status" value="1"/>
</dbReference>
<sequence>MTFRSVFALSMSAIALAGCAGKKTPPPNIAYDSGNFQAAAIEPEPAKPVEVVTVAKPLPLPGQLQPPPATEKQKNKKPPTARVEAANNAALQEPVEQGYINAVQVYPFTEGALYRLYAAPEQVSDIALQPGETLTSVSAGDTVRWVIGDTTSGSSDQRRVHVLVKPFASGLKTNLVITTDRRSYHLLLESTDRTAMAAISWTYPQDRLVAIKRRNETAEAAAPVASGVSLENLRFRYAISGDNPPWRPKRAFDDGSKVYVEFPRSIDQGEAPPLFVVGPDGSNQLVNYRVRNNYYIVDRLFAAAELRLGTKPQQIVRISRTDMVASNRRRPFGGLFRRSDR</sequence>
<feature type="chain" id="PRO_5009302723" evidence="4">
    <location>
        <begin position="18"/>
        <end position="341"/>
    </location>
</feature>
<organism evidence="5 6">
    <name type="scientific">Neomesorhizobium albiziae</name>
    <dbReference type="NCBI Taxonomy" id="335020"/>
    <lineage>
        <taxon>Bacteria</taxon>
        <taxon>Pseudomonadati</taxon>
        <taxon>Pseudomonadota</taxon>
        <taxon>Alphaproteobacteria</taxon>
        <taxon>Hyphomicrobiales</taxon>
        <taxon>Phyllobacteriaceae</taxon>
        <taxon>Neomesorhizobium</taxon>
    </lineage>
</organism>
<feature type="region of interest" description="Disordered" evidence="3">
    <location>
        <begin position="58"/>
        <end position="84"/>
    </location>
</feature>
<dbReference type="CDD" id="cd06911">
    <property type="entry name" value="VirB9_CagX_TrbG"/>
    <property type="match status" value="1"/>
</dbReference>
<protein>
    <submittedName>
        <fullName evidence="5">Type IV secretion system protein VirB9</fullName>
    </submittedName>
</protein>
<evidence type="ECO:0000256" key="1">
    <source>
        <dbReference type="ARBA" id="ARBA00006135"/>
    </source>
</evidence>
<dbReference type="InterPro" id="IPR033645">
    <property type="entry name" value="VirB9/CagX/TrbG_C"/>
</dbReference>
<proteinExistence type="inferred from homology"/>
<keyword evidence="6" id="KW-1185">Reference proteome</keyword>
<name>A0A1I4EVB9_9HYPH</name>
<comment type="similarity">
    <text evidence="1">Belongs to the TrbG/VirB9 family.</text>
</comment>
<dbReference type="Gene3D" id="2.60.40.2500">
    <property type="match status" value="1"/>
</dbReference>
<feature type="signal peptide" evidence="4">
    <location>
        <begin position="1"/>
        <end position="17"/>
    </location>
</feature>
<evidence type="ECO:0000313" key="6">
    <source>
        <dbReference type="Proteomes" id="UP000323300"/>
    </source>
</evidence>
<evidence type="ECO:0000313" key="5">
    <source>
        <dbReference type="EMBL" id="SFL09624.1"/>
    </source>
</evidence>
<dbReference type="InterPro" id="IPR014142">
    <property type="entry name" value="TrbG_Ti"/>
</dbReference>
<dbReference type="Proteomes" id="UP000323300">
    <property type="component" value="Unassembled WGS sequence"/>
</dbReference>
<keyword evidence="2 4" id="KW-0732">Signal</keyword>
<accession>A0A1I4EVB9</accession>
<dbReference type="AlphaFoldDB" id="A0A1I4EVB9"/>